<protein>
    <submittedName>
        <fullName evidence="1">Uncharacterized protein</fullName>
    </submittedName>
</protein>
<sequence>MTDQISVDWDVEFWAKRYPLHYLAIYNREKDRSPAEKLRALWRWKSLHRTSYGPEDVQPFLQEARQLTNEIDGTVADSPTDEVTDAFVELRSQLKSEDGPLSENSRVAVTPQFLLHLADSQDSYSGRFPILDGMVARAYRTHTAEDEDRTLQSALTCSKTSYRQLIEYFFDNCETAEEVATLERTLFVQGQSIGRYREDAGDYDEIRKVPVGKAREYLKDIKKHATVQQ</sequence>
<comment type="caution">
    <text evidence="1">The sequence shown here is derived from an EMBL/GenBank/DDBJ whole genome shotgun (WGS) entry which is preliminary data.</text>
</comment>
<name>A0AAP2Z564_9EURY</name>
<keyword evidence="2" id="KW-1185">Reference proteome</keyword>
<dbReference type="Proteomes" id="UP001321047">
    <property type="component" value="Unassembled WGS sequence"/>
</dbReference>
<dbReference type="EMBL" id="JAOPJZ010000001">
    <property type="protein sequence ID" value="MCU4750932.1"/>
    <property type="molecule type" value="Genomic_DNA"/>
</dbReference>
<accession>A0AAP2Z564</accession>
<dbReference type="AlphaFoldDB" id="A0AAP2Z564"/>
<dbReference type="RefSeq" id="WP_342806182.1">
    <property type="nucleotide sequence ID" value="NZ_JAOPJZ010000001.1"/>
</dbReference>
<reference evidence="1 2" key="1">
    <citation type="submission" date="2022-09" db="EMBL/GenBank/DDBJ databases">
        <title>Enrichment on poylsaccharides allowed isolation of novel metabolic and taxonomic groups of Haloarchaea.</title>
        <authorList>
            <person name="Sorokin D.Y."/>
            <person name="Elcheninov A.G."/>
            <person name="Khizhniak T.V."/>
            <person name="Kolganova T.V."/>
            <person name="Kublanov I.V."/>
        </authorList>
    </citation>
    <scope>NUCLEOTIDE SEQUENCE [LARGE SCALE GENOMIC DNA]</scope>
    <source>
        <strain evidence="1 2">AArc-curdl1</strain>
    </source>
</reference>
<gene>
    <name evidence="1" type="ORF">OB919_02865</name>
</gene>
<evidence type="ECO:0000313" key="1">
    <source>
        <dbReference type="EMBL" id="MCU4750932.1"/>
    </source>
</evidence>
<evidence type="ECO:0000313" key="2">
    <source>
        <dbReference type="Proteomes" id="UP001321047"/>
    </source>
</evidence>
<organism evidence="1 2">
    <name type="scientific">Natronosalvus hydrolyticus</name>
    <dbReference type="NCBI Taxonomy" id="2979988"/>
    <lineage>
        <taxon>Archaea</taxon>
        <taxon>Methanobacteriati</taxon>
        <taxon>Methanobacteriota</taxon>
        <taxon>Stenosarchaea group</taxon>
        <taxon>Halobacteria</taxon>
        <taxon>Halobacteriales</taxon>
        <taxon>Natrialbaceae</taxon>
        <taxon>Natronosalvus</taxon>
    </lineage>
</organism>
<proteinExistence type="predicted"/>